<feature type="compositionally biased region" description="Polar residues" evidence="1">
    <location>
        <begin position="309"/>
        <end position="320"/>
    </location>
</feature>
<evidence type="ECO:0000313" key="2">
    <source>
        <dbReference type="EMBL" id="QDV48107.1"/>
    </source>
</evidence>
<feature type="region of interest" description="Disordered" evidence="1">
    <location>
        <begin position="253"/>
        <end position="416"/>
    </location>
</feature>
<feature type="compositionally biased region" description="Basic and acidic residues" evidence="1">
    <location>
        <begin position="1"/>
        <end position="119"/>
    </location>
</feature>
<dbReference type="EMBL" id="CP037452">
    <property type="protein sequence ID" value="QDV48107.1"/>
    <property type="molecule type" value="Genomic_DNA"/>
</dbReference>
<dbReference type="Proteomes" id="UP000318313">
    <property type="component" value="Chromosome"/>
</dbReference>
<name>A0A518I4W0_9PLAN</name>
<feature type="region of interest" description="Disordered" evidence="1">
    <location>
        <begin position="1"/>
        <end position="223"/>
    </location>
</feature>
<evidence type="ECO:0008006" key="4">
    <source>
        <dbReference type="Google" id="ProtNLM"/>
    </source>
</evidence>
<organism evidence="2 3">
    <name type="scientific">Gimesia fumaroli</name>
    <dbReference type="NCBI Taxonomy" id="2527976"/>
    <lineage>
        <taxon>Bacteria</taxon>
        <taxon>Pseudomonadati</taxon>
        <taxon>Planctomycetota</taxon>
        <taxon>Planctomycetia</taxon>
        <taxon>Planctomycetales</taxon>
        <taxon>Planctomycetaceae</taxon>
        <taxon>Gimesia</taxon>
    </lineage>
</organism>
<dbReference type="AlphaFoldDB" id="A0A518I4W0"/>
<gene>
    <name evidence="2" type="ORF">Enr17x_01160</name>
</gene>
<feature type="compositionally biased region" description="Polar residues" evidence="1">
    <location>
        <begin position="150"/>
        <end position="160"/>
    </location>
</feature>
<evidence type="ECO:0000256" key="1">
    <source>
        <dbReference type="SAM" id="MobiDB-lite"/>
    </source>
</evidence>
<feature type="compositionally biased region" description="Polar residues" evidence="1">
    <location>
        <begin position="272"/>
        <end position="288"/>
    </location>
</feature>
<dbReference type="KEGG" id="gfm:Enr17x_01160"/>
<feature type="compositionally biased region" description="Basic and acidic residues" evidence="1">
    <location>
        <begin position="353"/>
        <end position="364"/>
    </location>
</feature>
<accession>A0A518I4W0</accession>
<protein>
    <recommendedName>
        <fullName evidence="4">Pre-toxin TG domain-containing protein</fullName>
    </recommendedName>
</protein>
<evidence type="ECO:0000313" key="3">
    <source>
        <dbReference type="Proteomes" id="UP000318313"/>
    </source>
</evidence>
<feature type="compositionally biased region" description="Low complexity" evidence="1">
    <location>
        <begin position="134"/>
        <end position="143"/>
    </location>
</feature>
<proteinExistence type="predicted"/>
<sequence length="589" mass="64669">MPREMDRERPERPERPEKPERPERPDRERIERDPPDHGDREQPDRDQTDRSETAAQSEREHETHHPETDHDSPGREDQEHPDLEREHSHHREDTNLDVGGRDRNETHSGSDREQDHDLSGTDSNDSLDFGGYGTESSGTSSETDAGGLSASKTEVEQTGTEVDPMEQTPGEMTPADTERVDIGTTSISAGPPRQPQKTILLDGNNPDGLQADYQPDSSGNRSVVCRTKDNELEVGLPHDDVTASVEGTCQKNQDGSITINISAEDKAGNKIEISTTQERSGEWDQTTDLYGPDGTRLDTKNIGSPGYNRDSSFDSSQTEYQLEIPSGSSPPKGPEKKEASRPEGTAGQMNQHDPVKAPESEKNKPWLPKETPNNDTHYEDTKRPGTRPEKEAPGSAGTPASEPSTTEGDNHDSGVSEIGHGILDVLGMVPLIGEPIDIINAGWYAIEGDMFNASLSMAAAIPGIGNLATGGKLLGKTTKGIARSTKGKEVVEGYRSFEQARNAALREIGTIKPTERLKYIGRKHAGKGKVVGFETKKGVPYKRMRLDWDEYKGPHINVEIGKKAGREKKAYAFPGTEEDYINLLKHLQK</sequence>
<feature type="compositionally biased region" description="Basic and acidic residues" evidence="1">
    <location>
        <begin position="376"/>
        <end position="392"/>
    </location>
</feature>
<dbReference type="CDD" id="cd20692">
    <property type="entry name" value="CdiA-CT_Ec-like"/>
    <property type="match status" value="1"/>
</dbReference>
<dbReference type="RefSeq" id="WP_145305312.1">
    <property type="nucleotide sequence ID" value="NZ_CP037452.1"/>
</dbReference>
<keyword evidence="3" id="KW-1185">Reference proteome</keyword>
<reference evidence="2 3" key="1">
    <citation type="submission" date="2019-03" db="EMBL/GenBank/DDBJ databases">
        <title>Deep-cultivation of Planctomycetes and their phenomic and genomic characterization uncovers novel biology.</title>
        <authorList>
            <person name="Wiegand S."/>
            <person name="Jogler M."/>
            <person name="Boedeker C."/>
            <person name="Pinto D."/>
            <person name="Vollmers J."/>
            <person name="Rivas-Marin E."/>
            <person name="Kohn T."/>
            <person name="Peeters S.H."/>
            <person name="Heuer A."/>
            <person name="Rast P."/>
            <person name="Oberbeckmann S."/>
            <person name="Bunk B."/>
            <person name="Jeske O."/>
            <person name="Meyerdierks A."/>
            <person name="Storesund J.E."/>
            <person name="Kallscheuer N."/>
            <person name="Luecker S."/>
            <person name="Lage O.M."/>
            <person name="Pohl T."/>
            <person name="Merkel B.J."/>
            <person name="Hornburger P."/>
            <person name="Mueller R.-W."/>
            <person name="Bruemmer F."/>
            <person name="Labrenz M."/>
            <person name="Spormann A.M."/>
            <person name="Op den Camp H."/>
            <person name="Overmann J."/>
            <person name="Amann R."/>
            <person name="Jetten M.S.M."/>
            <person name="Mascher T."/>
            <person name="Medema M.H."/>
            <person name="Devos D.P."/>
            <person name="Kaster A.-K."/>
            <person name="Ovreas L."/>
            <person name="Rohde M."/>
            <person name="Galperin M.Y."/>
            <person name="Jogler C."/>
        </authorList>
    </citation>
    <scope>NUCLEOTIDE SEQUENCE [LARGE SCALE GENOMIC DNA]</scope>
    <source>
        <strain evidence="2 3">Enr17</strain>
    </source>
</reference>
<dbReference type="CDD" id="cd20745">
    <property type="entry name" value="FIX_RhsA_AHH_HNH-like"/>
    <property type="match status" value="1"/>
</dbReference>
<dbReference type="OrthoDB" id="3078827at2"/>